<sequence>MPHSPSLRFCLTLSNLRFVTNKLMPSCRFSGLSQICDRPVSLPLLFNSPILLLRSQALFQMATRLADLRGYVCLVTGASRGIGRGVAIGLGECGATVYITARTLTPKTESSDGATGSLEETAAEITARGGVAIPVAVDHADDSQVTNLFSRIRREQNGRLDILVNNVYSGVGVLTSIVKEHRKFWDLGPDESPALIWDSVNRVGLRNHYICSVLAARLMLGSRNELNEDSEDNASGVKPSERARPGLIFNISSVGGLRHFFAVVYGVGKSAVDRMTADMAEELRSRKKSLSVISIWPGFVRTEMMLSNMKGSSKSFPLDIETQSESPELTGRIIAAIAMETREELLARSGRVFIVADVANSLGIHDIDGRSPVSFRSYKTLLQVAGWKRLAALVPSFLKVPYCLLKPTSPRF</sequence>
<dbReference type="InterPro" id="IPR020904">
    <property type="entry name" value="Sc_DH/Rdtase_CS"/>
</dbReference>
<dbReference type="eggNOG" id="KOG0725">
    <property type="taxonomic scope" value="Eukaryota"/>
</dbReference>
<keyword evidence="4" id="KW-1185">Reference proteome</keyword>
<dbReference type="PANTHER" id="PTHR44147:SF2">
    <property type="entry name" value="DEHYDROGENASE_REDUCTASE SDR FAMILY MEMBER 1"/>
    <property type="match status" value="1"/>
</dbReference>
<reference evidence="3" key="2">
    <citation type="submission" date="2015-11" db="EMBL/GenBank/DDBJ databases">
        <authorList>
            <person name="Zhang Y."/>
            <person name="Guo Z."/>
        </authorList>
    </citation>
    <scope>NUCLEOTIDE SEQUENCE</scope>
</reference>
<dbReference type="OrthoDB" id="1933717at2759"/>
<dbReference type="OMA" id="QVYGFTD"/>
<dbReference type="PRINTS" id="PR00081">
    <property type="entry name" value="GDHRDH"/>
</dbReference>
<dbReference type="EMBL" id="LN902847">
    <property type="protein sequence ID" value="CDS36875.1"/>
    <property type="molecule type" value="Genomic_DNA"/>
</dbReference>
<dbReference type="InterPro" id="IPR002347">
    <property type="entry name" value="SDR_fam"/>
</dbReference>
<accession>A0A068XWW4</accession>
<evidence type="ECO:0000256" key="2">
    <source>
        <dbReference type="RuleBase" id="RU000363"/>
    </source>
</evidence>
<dbReference type="Gene3D" id="3.40.50.720">
    <property type="entry name" value="NAD(P)-binding Rossmann-like Domain"/>
    <property type="match status" value="1"/>
</dbReference>
<name>A0A068XWW4_ECHMU</name>
<dbReference type="PRINTS" id="PR00080">
    <property type="entry name" value="SDRFAMILY"/>
</dbReference>
<evidence type="ECO:0000313" key="4">
    <source>
        <dbReference type="Proteomes" id="UP000017246"/>
    </source>
</evidence>
<evidence type="ECO:0000313" key="3">
    <source>
        <dbReference type="EMBL" id="CDS36875.1"/>
    </source>
</evidence>
<proteinExistence type="inferred from homology"/>
<gene>
    <name evidence="3" type="ORF">EmuJ_000410100</name>
</gene>
<dbReference type="SUPFAM" id="SSF51735">
    <property type="entry name" value="NAD(P)-binding Rossmann-fold domains"/>
    <property type="match status" value="1"/>
</dbReference>
<dbReference type="PANTHER" id="PTHR44147">
    <property type="entry name" value="DEHYDROGENASE/REDUCTASE SDR FAMILY MEMBER 1"/>
    <property type="match status" value="1"/>
</dbReference>
<dbReference type="Pfam" id="PF00106">
    <property type="entry name" value="adh_short"/>
    <property type="match status" value="2"/>
</dbReference>
<comment type="similarity">
    <text evidence="2">Belongs to the short-chain dehydrogenases/reductases (SDR) family.</text>
</comment>
<dbReference type="STRING" id="6211.A0A068XWW4"/>
<dbReference type="GO" id="GO:0016491">
    <property type="term" value="F:oxidoreductase activity"/>
    <property type="evidence" value="ECO:0007669"/>
    <property type="project" value="UniProtKB-KW"/>
</dbReference>
<dbReference type="Proteomes" id="UP000017246">
    <property type="component" value="Unassembled WGS sequence"/>
</dbReference>
<organism evidence="3 4">
    <name type="scientific">Echinococcus multilocularis</name>
    <name type="common">Fox tapeworm</name>
    <dbReference type="NCBI Taxonomy" id="6211"/>
    <lineage>
        <taxon>Eukaryota</taxon>
        <taxon>Metazoa</taxon>
        <taxon>Spiralia</taxon>
        <taxon>Lophotrochozoa</taxon>
        <taxon>Platyhelminthes</taxon>
        <taxon>Cestoda</taxon>
        <taxon>Eucestoda</taxon>
        <taxon>Cyclophyllidea</taxon>
        <taxon>Taeniidae</taxon>
        <taxon>Echinococcus</taxon>
    </lineage>
</organism>
<reference evidence="3" key="1">
    <citation type="journal article" date="2013" name="Nature">
        <title>The genomes of four tapeworm species reveal adaptations to parasitism.</title>
        <authorList>
            <person name="Tsai I.J."/>
            <person name="Zarowiecki M."/>
            <person name="Holroyd N."/>
            <person name="Garciarrubio A."/>
            <person name="Sanchez-Flores A."/>
            <person name="Brooks K.L."/>
            <person name="Tracey A."/>
            <person name="Bobes R.J."/>
            <person name="Fragoso G."/>
            <person name="Sciutto E."/>
            <person name="Aslett M."/>
            <person name="Beasley H."/>
            <person name="Bennett H.M."/>
            <person name="Cai J."/>
            <person name="Camicia F."/>
            <person name="Clark R."/>
            <person name="Cucher M."/>
            <person name="De Silva N."/>
            <person name="Day T.A."/>
            <person name="Deplazes P."/>
            <person name="Estrada K."/>
            <person name="Fernandez C."/>
            <person name="Holland P.W."/>
            <person name="Hou J."/>
            <person name="Hu S."/>
            <person name="Huckvale T."/>
            <person name="Hung S.S."/>
            <person name="Kamenetzky L."/>
            <person name="Keane J.A."/>
            <person name="Kiss F."/>
            <person name="Koziol U."/>
            <person name="Lambert O."/>
            <person name="Liu K."/>
            <person name="Luo X."/>
            <person name="Luo Y."/>
            <person name="Macchiaroli N."/>
            <person name="Nichol S."/>
            <person name="Paps J."/>
            <person name="Parkinson J."/>
            <person name="Pouchkina-Stantcheva N."/>
            <person name="Riddiford N."/>
            <person name="Rosenzvit M."/>
            <person name="Salinas G."/>
            <person name="Wasmuth J.D."/>
            <person name="Zamanian M."/>
            <person name="Zheng Y."/>
            <person name="Cai X."/>
            <person name="Soberon X."/>
            <person name="Olson P.D."/>
            <person name="Laclette J.P."/>
            <person name="Brehm K."/>
            <person name="Berriman M."/>
            <person name="Garciarrubio A."/>
            <person name="Bobes R.J."/>
            <person name="Fragoso G."/>
            <person name="Sanchez-Flores A."/>
            <person name="Estrada K."/>
            <person name="Cevallos M.A."/>
            <person name="Morett E."/>
            <person name="Gonzalez V."/>
            <person name="Portillo T."/>
            <person name="Ochoa-Leyva A."/>
            <person name="Jose M.V."/>
            <person name="Sciutto E."/>
            <person name="Landa A."/>
            <person name="Jimenez L."/>
            <person name="Valdes V."/>
            <person name="Carrero J.C."/>
            <person name="Larralde C."/>
            <person name="Morales-Montor J."/>
            <person name="Limon-Lason J."/>
            <person name="Soberon X."/>
            <person name="Laclette J.P."/>
        </authorList>
    </citation>
    <scope>NUCLEOTIDE SEQUENCE [LARGE SCALE GENOMIC DNA]</scope>
</reference>
<keyword evidence="1" id="KW-0560">Oxidoreductase</keyword>
<dbReference type="AlphaFoldDB" id="A0A068XWW4"/>
<dbReference type="PROSITE" id="PS00061">
    <property type="entry name" value="ADH_SHORT"/>
    <property type="match status" value="1"/>
</dbReference>
<protein>
    <submittedName>
        <fullName evidence="3">Dehydrogenase:reductase SDR family</fullName>
    </submittedName>
</protein>
<evidence type="ECO:0000256" key="1">
    <source>
        <dbReference type="ARBA" id="ARBA00023002"/>
    </source>
</evidence>
<dbReference type="InterPro" id="IPR036291">
    <property type="entry name" value="NAD(P)-bd_dom_sf"/>
</dbReference>